<evidence type="ECO:0000256" key="5">
    <source>
        <dbReference type="ARBA" id="ARBA00022679"/>
    </source>
</evidence>
<dbReference type="GO" id="GO:0035556">
    <property type="term" value="P:intracellular signal transduction"/>
    <property type="evidence" value="ECO:0007669"/>
    <property type="project" value="TreeGrafter"/>
</dbReference>
<dbReference type="PANTHER" id="PTHR24356">
    <property type="entry name" value="SERINE/THREONINE-PROTEIN KINASE"/>
    <property type="match status" value="1"/>
</dbReference>
<dbReference type="SUPFAM" id="SSF50729">
    <property type="entry name" value="PH domain-like"/>
    <property type="match status" value="1"/>
</dbReference>
<evidence type="ECO:0000256" key="2">
    <source>
        <dbReference type="ARBA" id="ARBA00011245"/>
    </source>
</evidence>
<evidence type="ECO:0000259" key="14">
    <source>
        <dbReference type="PROSITE" id="PS50011"/>
    </source>
</evidence>
<dbReference type="FunFam" id="1.10.510.10:FF:000571">
    <property type="entry name" value="Maternal embryonic leucine zipper kinase"/>
    <property type="match status" value="1"/>
</dbReference>
<dbReference type="InterPro" id="IPR039046">
    <property type="entry name" value="PDPK1"/>
</dbReference>
<evidence type="ECO:0000256" key="1">
    <source>
        <dbReference type="ARBA" id="ARBA00010006"/>
    </source>
</evidence>
<feature type="binding site" evidence="11">
    <location>
        <position position="103"/>
    </location>
    <ligand>
        <name>ATP</name>
        <dbReference type="ChEBI" id="CHEBI:30616"/>
    </ligand>
</feature>
<proteinExistence type="inferred from homology"/>
<protein>
    <recommendedName>
        <fullName evidence="3">non-specific serine/threonine protein kinase</fullName>
        <ecNumber evidence="3">2.7.11.1</ecNumber>
    </recommendedName>
</protein>
<dbReference type="PROSITE" id="PS00108">
    <property type="entry name" value="PROTEIN_KINASE_ST"/>
    <property type="match status" value="1"/>
</dbReference>
<dbReference type="PANTHER" id="PTHR24356:SF163">
    <property type="entry name" value="3-PHOSPHOINOSITIDE-DEPENDENT PROTEIN KINASE 1-RELATED"/>
    <property type="match status" value="1"/>
</dbReference>
<dbReference type="PROSITE" id="PS50003">
    <property type="entry name" value="PH_DOMAIN"/>
    <property type="match status" value="1"/>
</dbReference>
<comment type="similarity">
    <text evidence="1">Belongs to the protein kinase superfamily. AGC Ser/Thr protein kinase family. PDPK1 subfamily.</text>
</comment>
<dbReference type="Gene3D" id="3.30.200.20">
    <property type="entry name" value="Phosphorylase Kinase, domain 1"/>
    <property type="match status" value="1"/>
</dbReference>
<dbReference type="InterPro" id="IPR008271">
    <property type="entry name" value="Ser/Thr_kinase_AS"/>
</dbReference>
<dbReference type="EMBL" id="RRYP01004844">
    <property type="protein sequence ID" value="TNV82532.1"/>
    <property type="molecule type" value="Genomic_DNA"/>
</dbReference>
<feature type="domain" description="PH" evidence="13">
    <location>
        <begin position="481"/>
        <end position="570"/>
    </location>
</feature>
<keyword evidence="4" id="KW-0723">Serine/threonine-protein kinase</keyword>
<dbReference type="AlphaFoldDB" id="A0A8J8T4Y2"/>
<dbReference type="InterPro" id="IPR011993">
    <property type="entry name" value="PH-like_dom_sf"/>
</dbReference>
<dbReference type="PROSITE" id="PS50011">
    <property type="entry name" value="PROTEIN_KINASE_DOM"/>
    <property type="match status" value="1"/>
</dbReference>
<sequence>MDIQPPPLLQGQKKRYQDDPSPIRQMTQTTEPLQGAGALPQRPQTAAAPLTLSEVDQQDIFLDDFEFYEKLGSGSYGQVYRTKYKRTDEIFAIKTLDREFVIKNHKMKNINREKDILFSLNHENVVKLIYTLRDEKSLYFVYEYVSNGTLSKMFKKFEKQRLPLELAVYYTAELITTMEYLHGKGIIHRDLKPQNILITSDYHLKICDFGDALKLQKGVQFTTDPNSQGIFPQKGTFCGTPLYVSPEMLEKSMSSIGSDLWALGVIVYQMVCGDFPFKESQEWQTFQQIINVQYTFPEDFDPIAKDLVQNLLQKEPLKRLGAGAPGGGRDYKGLKKHPFFDNIDWKNLRNIRPPLKSRSVVHKAPLGQGLQKPPTTERKQYNQQYGAAAENRSPIKLRFDSLEEEKVGAKENQNKQAQLRVPSANTRPVSSQVQKASPMIPLRKEMTNPSMQTQAQAAFALVKQESSPQTQPLSEQIQQIKELKRGQLRKKNRFFMQQLRTFVLTSEPRLKYYKNDSDFRGEIPLTSDVEAVLSTDGAFKLCTSRKTFVIKGSANGDAEEWVQAINDAVKRYSKNLNV</sequence>
<dbReference type="GO" id="GO:0004674">
    <property type="term" value="F:protein serine/threonine kinase activity"/>
    <property type="evidence" value="ECO:0007669"/>
    <property type="project" value="UniProtKB-KW"/>
</dbReference>
<gene>
    <name evidence="15" type="ORF">FGO68_gene5341</name>
</gene>
<dbReference type="InterPro" id="IPR001849">
    <property type="entry name" value="PH_domain"/>
</dbReference>
<dbReference type="GO" id="GO:0005524">
    <property type="term" value="F:ATP binding"/>
    <property type="evidence" value="ECO:0007669"/>
    <property type="project" value="UniProtKB-UniRule"/>
</dbReference>
<feature type="region of interest" description="Disordered" evidence="12">
    <location>
        <begin position="1"/>
        <end position="28"/>
    </location>
</feature>
<comment type="caution">
    <text evidence="15">The sequence shown here is derived from an EMBL/GenBank/DDBJ whole genome shotgun (WGS) entry which is preliminary data.</text>
</comment>
<feature type="compositionally biased region" description="Polar residues" evidence="12">
    <location>
        <begin position="423"/>
        <end position="435"/>
    </location>
</feature>
<dbReference type="SUPFAM" id="SSF56112">
    <property type="entry name" value="Protein kinase-like (PK-like)"/>
    <property type="match status" value="1"/>
</dbReference>
<dbReference type="InterPro" id="IPR000719">
    <property type="entry name" value="Prot_kinase_dom"/>
</dbReference>
<dbReference type="Proteomes" id="UP000785679">
    <property type="component" value="Unassembled WGS sequence"/>
</dbReference>
<dbReference type="SMART" id="SM00220">
    <property type="entry name" value="S_TKc"/>
    <property type="match status" value="1"/>
</dbReference>
<dbReference type="PROSITE" id="PS00107">
    <property type="entry name" value="PROTEIN_KINASE_ATP"/>
    <property type="match status" value="1"/>
</dbReference>
<accession>A0A8J8T4Y2</accession>
<evidence type="ECO:0000259" key="13">
    <source>
        <dbReference type="PROSITE" id="PS50003"/>
    </source>
</evidence>
<dbReference type="SMART" id="SM00233">
    <property type="entry name" value="PH"/>
    <property type="match status" value="1"/>
</dbReference>
<dbReference type="InterPro" id="IPR050236">
    <property type="entry name" value="Ser_Thr_kinase_AGC"/>
</dbReference>
<evidence type="ECO:0000256" key="11">
    <source>
        <dbReference type="PROSITE-ProRule" id="PRU10141"/>
    </source>
</evidence>
<dbReference type="OrthoDB" id="432647at2759"/>
<dbReference type="EC" id="2.7.11.1" evidence="3"/>
<comment type="subunit">
    <text evidence="2">Monomer.</text>
</comment>
<dbReference type="Gene3D" id="2.30.29.30">
    <property type="entry name" value="Pleckstrin-homology domain (PH domain)/Phosphotyrosine-binding domain (PTB)"/>
    <property type="match status" value="1"/>
</dbReference>
<keyword evidence="6 11" id="KW-0547">Nucleotide-binding</keyword>
<organism evidence="15 16">
    <name type="scientific">Halteria grandinella</name>
    <dbReference type="NCBI Taxonomy" id="5974"/>
    <lineage>
        <taxon>Eukaryota</taxon>
        <taxon>Sar</taxon>
        <taxon>Alveolata</taxon>
        <taxon>Ciliophora</taxon>
        <taxon>Intramacronucleata</taxon>
        <taxon>Spirotrichea</taxon>
        <taxon>Stichotrichia</taxon>
        <taxon>Sporadotrichida</taxon>
        <taxon>Halteriidae</taxon>
        <taxon>Halteria</taxon>
    </lineage>
</organism>
<keyword evidence="5" id="KW-0808">Transferase</keyword>
<comment type="catalytic activity">
    <reaction evidence="9">
        <text>L-threonyl-[protein] + ATP = O-phospho-L-threonyl-[protein] + ADP + H(+)</text>
        <dbReference type="Rhea" id="RHEA:46608"/>
        <dbReference type="Rhea" id="RHEA-COMP:11060"/>
        <dbReference type="Rhea" id="RHEA-COMP:11605"/>
        <dbReference type="ChEBI" id="CHEBI:15378"/>
        <dbReference type="ChEBI" id="CHEBI:30013"/>
        <dbReference type="ChEBI" id="CHEBI:30616"/>
        <dbReference type="ChEBI" id="CHEBI:61977"/>
        <dbReference type="ChEBI" id="CHEBI:456216"/>
        <dbReference type="EC" id="2.7.11.1"/>
    </reaction>
</comment>
<dbReference type="Pfam" id="PF00069">
    <property type="entry name" value="Pkinase"/>
    <property type="match status" value="1"/>
</dbReference>
<evidence type="ECO:0000256" key="7">
    <source>
        <dbReference type="ARBA" id="ARBA00022777"/>
    </source>
</evidence>
<name>A0A8J8T4Y2_HALGN</name>
<keyword evidence="16" id="KW-1185">Reference proteome</keyword>
<dbReference type="InterPro" id="IPR033931">
    <property type="entry name" value="PDK1-typ_PH"/>
</dbReference>
<dbReference type="InterPro" id="IPR017441">
    <property type="entry name" value="Protein_kinase_ATP_BS"/>
</dbReference>
<evidence type="ECO:0000313" key="15">
    <source>
        <dbReference type="EMBL" id="TNV82532.1"/>
    </source>
</evidence>
<feature type="region of interest" description="Disordered" evidence="12">
    <location>
        <begin position="409"/>
        <end position="435"/>
    </location>
</feature>
<evidence type="ECO:0000256" key="3">
    <source>
        <dbReference type="ARBA" id="ARBA00012513"/>
    </source>
</evidence>
<evidence type="ECO:0000256" key="6">
    <source>
        <dbReference type="ARBA" id="ARBA00022741"/>
    </source>
</evidence>
<evidence type="ECO:0000256" key="4">
    <source>
        <dbReference type="ARBA" id="ARBA00022527"/>
    </source>
</evidence>
<comment type="catalytic activity">
    <reaction evidence="10">
        <text>L-seryl-[protein] + ATP = O-phospho-L-seryl-[protein] + ADP + H(+)</text>
        <dbReference type="Rhea" id="RHEA:17989"/>
        <dbReference type="Rhea" id="RHEA-COMP:9863"/>
        <dbReference type="Rhea" id="RHEA-COMP:11604"/>
        <dbReference type="ChEBI" id="CHEBI:15378"/>
        <dbReference type="ChEBI" id="CHEBI:29999"/>
        <dbReference type="ChEBI" id="CHEBI:30616"/>
        <dbReference type="ChEBI" id="CHEBI:83421"/>
        <dbReference type="ChEBI" id="CHEBI:456216"/>
        <dbReference type="EC" id="2.7.11.1"/>
    </reaction>
</comment>
<dbReference type="InterPro" id="IPR011009">
    <property type="entry name" value="Kinase-like_dom_sf"/>
</dbReference>
<feature type="domain" description="Protein kinase" evidence="14">
    <location>
        <begin position="65"/>
        <end position="340"/>
    </location>
</feature>
<evidence type="ECO:0000313" key="16">
    <source>
        <dbReference type="Proteomes" id="UP000785679"/>
    </source>
</evidence>
<evidence type="ECO:0000256" key="9">
    <source>
        <dbReference type="ARBA" id="ARBA00047899"/>
    </source>
</evidence>
<dbReference type="CDD" id="cd05581">
    <property type="entry name" value="STKc_PDK1"/>
    <property type="match status" value="1"/>
</dbReference>
<feature type="region of interest" description="Disordered" evidence="12">
    <location>
        <begin position="362"/>
        <end position="388"/>
    </location>
</feature>
<evidence type="ECO:0000256" key="10">
    <source>
        <dbReference type="ARBA" id="ARBA00048679"/>
    </source>
</evidence>
<evidence type="ECO:0000256" key="12">
    <source>
        <dbReference type="SAM" id="MobiDB-lite"/>
    </source>
</evidence>
<keyword evidence="8 11" id="KW-0067">ATP-binding</keyword>
<dbReference type="Pfam" id="PF14593">
    <property type="entry name" value="PH_3"/>
    <property type="match status" value="1"/>
</dbReference>
<keyword evidence="7" id="KW-0418">Kinase</keyword>
<dbReference type="FunFam" id="3.30.200.20:FF:000042">
    <property type="entry name" value="Aurora kinase A"/>
    <property type="match status" value="1"/>
</dbReference>
<reference evidence="15" key="1">
    <citation type="submission" date="2019-06" db="EMBL/GenBank/DDBJ databases">
        <authorList>
            <person name="Zheng W."/>
        </authorList>
    </citation>
    <scope>NUCLEOTIDE SEQUENCE</scope>
    <source>
        <strain evidence="15">QDHG01</strain>
    </source>
</reference>
<evidence type="ECO:0000256" key="8">
    <source>
        <dbReference type="ARBA" id="ARBA00022840"/>
    </source>
</evidence>
<dbReference type="Gene3D" id="1.10.510.10">
    <property type="entry name" value="Transferase(Phosphotransferase) domain 1"/>
    <property type="match status" value="1"/>
</dbReference>